<dbReference type="Gene3D" id="1.10.287.110">
    <property type="entry name" value="DnaJ domain"/>
    <property type="match status" value="1"/>
</dbReference>
<dbReference type="InterPro" id="IPR009057">
    <property type="entry name" value="Homeodomain-like_sf"/>
</dbReference>
<comment type="subcellular location">
    <subcellularLocation>
        <location evidence="1">Cytoplasm</location>
    </subcellularLocation>
</comment>
<dbReference type="PROSITE" id="PS00636">
    <property type="entry name" value="DNAJ_1"/>
    <property type="match status" value="1"/>
</dbReference>
<dbReference type="SUPFAM" id="SSF46689">
    <property type="entry name" value="Homeodomain-like"/>
    <property type="match status" value="1"/>
</dbReference>
<keyword evidence="8" id="KW-1185">Reference proteome</keyword>
<dbReference type="Pfam" id="PF00249">
    <property type="entry name" value="Myb_DNA-binding"/>
    <property type="match status" value="1"/>
</dbReference>
<dbReference type="SMART" id="SM00271">
    <property type="entry name" value="DnaJ"/>
    <property type="match status" value="1"/>
</dbReference>
<feature type="region of interest" description="Disordered" evidence="4">
    <location>
        <begin position="238"/>
        <end position="270"/>
    </location>
</feature>
<evidence type="ECO:0000259" key="6">
    <source>
        <dbReference type="PROSITE" id="PS50090"/>
    </source>
</evidence>
<dbReference type="SUPFAM" id="SSF46565">
    <property type="entry name" value="Chaperone J-domain"/>
    <property type="match status" value="1"/>
</dbReference>
<evidence type="ECO:0008006" key="9">
    <source>
        <dbReference type="Google" id="ProtNLM"/>
    </source>
</evidence>
<accession>A0ABR2W4I5</accession>
<dbReference type="Pfam" id="PF00226">
    <property type="entry name" value="DnaJ"/>
    <property type="match status" value="1"/>
</dbReference>
<dbReference type="InterPro" id="IPR001623">
    <property type="entry name" value="DnaJ_domain"/>
</dbReference>
<dbReference type="CDD" id="cd06257">
    <property type="entry name" value="DnaJ"/>
    <property type="match status" value="1"/>
</dbReference>
<feature type="compositionally biased region" description="Polar residues" evidence="4">
    <location>
        <begin position="447"/>
        <end position="459"/>
    </location>
</feature>
<evidence type="ECO:0000256" key="2">
    <source>
        <dbReference type="ARBA" id="ARBA00022490"/>
    </source>
</evidence>
<dbReference type="InterPro" id="IPR018253">
    <property type="entry name" value="DnaJ_domain_CS"/>
</dbReference>
<dbReference type="Proteomes" id="UP001479436">
    <property type="component" value="Unassembled WGS sequence"/>
</dbReference>
<dbReference type="PANTHER" id="PTHR43999">
    <property type="entry name" value="DNAJ HOMOLOG SUBFAMILY C MEMBER 2"/>
    <property type="match status" value="1"/>
</dbReference>
<dbReference type="EMBL" id="JASJQH010007032">
    <property type="protein sequence ID" value="KAK9719861.1"/>
    <property type="molecule type" value="Genomic_DNA"/>
</dbReference>
<organism evidence="7 8">
    <name type="scientific">Basidiobolus ranarum</name>
    <dbReference type="NCBI Taxonomy" id="34480"/>
    <lineage>
        <taxon>Eukaryota</taxon>
        <taxon>Fungi</taxon>
        <taxon>Fungi incertae sedis</taxon>
        <taxon>Zoopagomycota</taxon>
        <taxon>Entomophthoromycotina</taxon>
        <taxon>Basidiobolomycetes</taxon>
        <taxon>Basidiobolales</taxon>
        <taxon>Basidiobolaceae</taxon>
        <taxon>Basidiobolus</taxon>
    </lineage>
</organism>
<evidence type="ECO:0000256" key="4">
    <source>
        <dbReference type="SAM" id="MobiDB-lite"/>
    </source>
</evidence>
<dbReference type="InterPro" id="IPR058871">
    <property type="entry name" value="Zuotin_N"/>
</dbReference>
<feature type="compositionally biased region" description="Basic and acidic residues" evidence="4">
    <location>
        <begin position="244"/>
        <end position="270"/>
    </location>
</feature>
<keyword evidence="2" id="KW-0963">Cytoplasm</keyword>
<dbReference type="PROSITE" id="PS50090">
    <property type="entry name" value="MYB_LIKE"/>
    <property type="match status" value="1"/>
</dbReference>
<feature type="domain" description="J" evidence="5">
    <location>
        <begin position="98"/>
        <end position="168"/>
    </location>
</feature>
<sequence length="637" mass="74462">MTVMNFSLPIPSSKWDKDKSSIVHRGPSEPTPRSIEPVGRFYFAYARRQVHKRTFSEDERIQADKIQLSGGEDDSILEEDVETKELLQRDPKDWKNQDHYAILGISKLRYKATYEQLKKAHRRRVLKHHPDKKASSGDANDDSFFKCIQKAWEVLSDPVRRAQYDSADPTIEDTIPNPREEGDFYETYGPVFEREARFSKTQPVPLLGDANSRREDVEGFYDSWYKFDSWRTFEYLDKEDSETAENRDDKRFIEKKNKAERARRKKEDTARVRKLVDQALKLDPRITKFKEEERSAKEDKRIAREKAAKQAEEEAKKREEAEKRQQIQKEEEEKIKLQEEKKEREAKKKANRRERKIIKNIIKEQNYLYPSSQTPPVDKIDIMLSELDTLFENLSLEELEGLRQTMEKSKITEDLSKAIQTQVKTILEQGTVSATSFIHLAPDSEATKQTIQPTTQQNDSKPKSSKERPWEVDEIALLIKAVNKFPGGTINRWETISEYISVHTGHPRRRNEEIIKKSKGTNTMDSAAVKKLQFQKKHKDSRLIEEPSQRYESDLPPIEVQEKPEVVPKPVTKSDPALWSPEEQAQLERALQTYPPSWKGEGERWDKIAEAVTGRSKKECKQRVKYLIEKVRAKKQT</sequence>
<dbReference type="Pfam" id="PF16717">
    <property type="entry name" value="RAC_head"/>
    <property type="match status" value="1"/>
</dbReference>
<keyword evidence="3" id="KW-0143">Chaperone</keyword>
<evidence type="ECO:0000259" key="5">
    <source>
        <dbReference type="PROSITE" id="PS50076"/>
    </source>
</evidence>
<dbReference type="InterPro" id="IPR054076">
    <property type="entry name" value="ZUO1-like_ZHD"/>
</dbReference>
<evidence type="ECO:0000313" key="8">
    <source>
        <dbReference type="Proteomes" id="UP001479436"/>
    </source>
</evidence>
<gene>
    <name evidence="7" type="ORF">K7432_004519</name>
</gene>
<dbReference type="InterPro" id="IPR044634">
    <property type="entry name" value="Zuotin/DnaJC2"/>
</dbReference>
<feature type="region of interest" description="Disordered" evidence="4">
    <location>
        <begin position="444"/>
        <end position="468"/>
    </location>
</feature>
<feature type="domain" description="Myb-like" evidence="6">
    <location>
        <begin position="579"/>
        <end position="628"/>
    </location>
</feature>
<dbReference type="InterPro" id="IPR001005">
    <property type="entry name" value="SANT/Myb"/>
</dbReference>
<dbReference type="Pfam" id="PF21884">
    <property type="entry name" value="ZUO1-like_ZHD"/>
    <property type="match status" value="1"/>
</dbReference>
<protein>
    <recommendedName>
        <fullName evidence="9">DnaJ homolog subfamily C member 2</fullName>
    </recommendedName>
</protein>
<dbReference type="CDD" id="cd00167">
    <property type="entry name" value="SANT"/>
    <property type="match status" value="1"/>
</dbReference>
<dbReference type="Pfam" id="PF26185">
    <property type="entry name" value="Zuotin_N"/>
    <property type="match status" value="1"/>
</dbReference>
<reference evidence="7 8" key="1">
    <citation type="submission" date="2023-04" db="EMBL/GenBank/DDBJ databases">
        <title>Genome of Basidiobolus ranarum AG-B5.</title>
        <authorList>
            <person name="Stajich J.E."/>
            <person name="Carter-House D."/>
            <person name="Gryganskyi A."/>
        </authorList>
    </citation>
    <scope>NUCLEOTIDE SEQUENCE [LARGE SCALE GENOMIC DNA]</scope>
    <source>
        <strain evidence="7 8">AG-B5</strain>
    </source>
</reference>
<comment type="caution">
    <text evidence="7">The sequence shown here is derived from an EMBL/GenBank/DDBJ whole genome shotgun (WGS) entry which is preliminary data.</text>
</comment>
<dbReference type="SMART" id="SM00717">
    <property type="entry name" value="SANT"/>
    <property type="match status" value="2"/>
</dbReference>
<dbReference type="Pfam" id="PF23082">
    <property type="entry name" value="Myb_DNA-binding_2"/>
    <property type="match status" value="1"/>
</dbReference>
<dbReference type="InterPro" id="IPR042569">
    <property type="entry name" value="RAC_head_sf"/>
</dbReference>
<proteinExistence type="predicted"/>
<dbReference type="CDD" id="cd23953">
    <property type="entry name" value="zuotin_NTD"/>
    <property type="match status" value="1"/>
</dbReference>
<dbReference type="Gene3D" id="1.10.10.60">
    <property type="entry name" value="Homeodomain-like"/>
    <property type="match status" value="2"/>
</dbReference>
<dbReference type="PROSITE" id="PS50076">
    <property type="entry name" value="DNAJ_2"/>
    <property type="match status" value="1"/>
</dbReference>
<name>A0ABR2W4I5_9FUNG</name>
<dbReference type="PANTHER" id="PTHR43999:SF1">
    <property type="entry name" value="DNAJ HOMOLOG SUBFAMILY C MEMBER 2"/>
    <property type="match status" value="1"/>
</dbReference>
<feature type="region of interest" description="Disordered" evidence="4">
    <location>
        <begin position="291"/>
        <end position="333"/>
    </location>
</feature>
<evidence type="ECO:0000256" key="3">
    <source>
        <dbReference type="ARBA" id="ARBA00023186"/>
    </source>
</evidence>
<dbReference type="Gene3D" id="1.10.8.840">
    <property type="entry name" value="Ribosome-associated complex head domain"/>
    <property type="match status" value="1"/>
</dbReference>
<dbReference type="InterPro" id="IPR032003">
    <property type="entry name" value="RAC_head"/>
</dbReference>
<evidence type="ECO:0000256" key="1">
    <source>
        <dbReference type="ARBA" id="ARBA00004496"/>
    </source>
</evidence>
<evidence type="ECO:0000313" key="7">
    <source>
        <dbReference type="EMBL" id="KAK9719861.1"/>
    </source>
</evidence>
<dbReference type="InterPro" id="IPR036869">
    <property type="entry name" value="J_dom_sf"/>
</dbReference>